<dbReference type="SMART" id="SM00280">
    <property type="entry name" value="KAZAL"/>
    <property type="match status" value="4"/>
</dbReference>
<dbReference type="SUPFAM" id="SSF100895">
    <property type="entry name" value="Kazal-type serine protease inhibitors"/>
    <property type="match status" value="4"/>
</dbReference>
<evidence type="ECO:0000313" key="4">
    <source>
        <dbReference type="Proteomes" id="UP001249851"/>
    </source>
</evidence>
<dbReference type="SUPFAM" id="SSF49785">
    <property type="entry name" value="Galactose-binding domain-like"/>
    <property type="match status" value="2"/>
</dbReference>
<dbReference type="SMART" id="SM00231">
    <property type="entry name" value="FA58C"/>
    <property type="match status" value="2"/>
</dbReference>
<dbReference type="PROSITE" id="PS50022">
    <property type="entry name" value="FA58C_3"/>
    <property type="match status" value="2"/>
</dbReference>
<dbReference type="Gene3D" id="3.30.60.30">
    <property type="match status" value="4"/>
</dbReference>
<dbReference type="Pfam" id="PF00754">
    <property type="entry name" value="F5_F8_type_C"/>
    <property type="match status" value="2"/>
</dbReference>
<feature type="domain" description="Kazal-like" evidence="2">
    <location>
        <begin position="574"/>
        <end position="621"/>
    </location>
</feature>
<dbReference type="AlphaFoldDB" id="A0AAD9QSN2"/>
<proteinExistence type="predicted"/>
<dbReference type="Pfam" id="PF07648">
    <property type="entry name" value="Kazal_2"/>
    <property type="match status" value="4"/>
</dbReference>
<keyword evidence="4" id="KW-1185">Reference proteome</keyword>
<dbReference type="InterPro" id="IPR000421">
    <property type="entry name" value="FA58C"/>
</dbReference>
<dbReference type="CDD" id="cd00057">
    <property type="entry name" value="FA58C"/>
    <property type="match status" value="2"/>
</dbReference>
<accession>A0AAD9QSN2</accession>
<dbReference type="PROSITE" id="PS51465">
    <property type="entry name" value="KAZAL_2"/>
    <property type="match status" value="4"/>
</dbReference>
<name>A0AAD9QSN2_ACRCE</name>
<dbReference type="Gene3D" id="2.60.120.260">
    <property type="entry name" value="Galactose-binding domain-like"/>
    <property type="match status" value="2"/>
</dbReference>
<dbReference type="InterPro" id="IPR036058">
    <property type="entry name" value="Kazal_dom_sf"/>
</dbReference>
<dbReference type="FunFam" id="2.60.120.260:FF:000016">
    <property type="entry name" value="Contactin-associated protein-like 4 isoform 1"/>
    <property type="match status" value="1"/>
</dbReference>
<dbReference type="Proteomes" id="UP001249851">
    <property type="component" value="Unassembled WGS sequence"/>
</dbReference>
<dbReference type="InterPro" id="IPR002350">
    <property type="entry name" value="Kazal_dom"/>
</dbReference>
<evidence type="ECO:0000259" key="2">
    <source>
        <dbReference type="PROSITE" id="PS51465"/>
    </source>
</evidence>
<organism evidence="3 4">
    <name type="scientific">Acropora cervicornis</name>
    <name type="common">Staghorn coral</name>
    <dbReference type="NCBI Taxonomy" id="6130"/>
    <lineage>
        <taxon>Eukaryota</taxon>
        <taxon>Metazoa</taxon>
        <taxon>Cnidaria</taxon>
        <taxon>Anthozoa</taxon>
        <taxon>Hexacorallia</taxon>
        <taxon>Scleractinia</taxon>
        <taxon>Astrocoeniina</taxon>
        <taxon>Acroporidae</taxon>
        <taxon>Acropora</taxon>
    </lineage>
</organism>
<dbReference type="PANTHER" id="PTHR24543">
    <property type="entry name" value="MULTICOPPER OXIDASE-RELATED"/>
    <property type="match status" value="1"/>
</dbReference>
<gene>
    <name evidence="3" type="ORF">P5673_009884</name>
</gene>
<protein>
    <submittedName>
        <fullName evidence="3">Contactin-associated protein-like 3B</fullName>
    </submittedName>
</protein>
<dbReference type="PROSITE" id="PS01286">
    <property type="entry name" value="FA58C_2"/>
    <property type="match status" value="2"/>
</dbReference>
<evidence type="ECO:0000313" key="3">
    <source>
        <dbReference type="EMBL" id="KAK2566380.1"/>
    </source>
</evidence>
<dbReference type="EMBL" id="JARQWQ010000017">
    <property type="protein sequence ID" value="KAK2566380.1"/>
    <property type="molecule type" value="Genomic_DNA"/>
</dbReference>
<dbReference type="InterPro" id="IPR008979">
    <property type="entry name" value="Galactose-bd-like_sf"/>
</dbReference>
<reference evidence="3" key="1">
    <citation type="journal article" date="2023" name="G3 (Bethesda)">
        <title>Whole genome assembly and annotation of the endangered Caribbean coral Acropora cervicornis.</title>
        <authorList>
            <person name="Selwyn J.D."/>
            <person name="Vollmer S.V."/>
        </authorList>
    </citation>
    <scope>NUCLEOTIDE SEQUENCE</scope>
    <source>
        <strain evidence="3">K2</strain>
    </source>
</reference>
<feature type="domain" description="F5/8 type C" evidence="1">
    <location>
        <begin position="1"/>
        <end position="148"/>
    </location>
</feature>
<reference evidence="3" key="2">
    <citation type="journal article" date="2023" name="Science">
        <title>Genomic signatures of disease resistance in endangered staghorn corals.</title>
        <authorList>
            <person name="Vollmer S.V."/>
            <person name="Selwyn J.D."/>
            <person name="Despard B.A."/>
            <person name="Roesel C.L."/>
        </authorList>
    </citation>
    <scope>NUCLEOTIDE SEQUENCE</scope>
    <source>
        <strain evidence="3">K2</strain>
    </source>
</reference>
<feature type="domain" description="Kazal-like" evidence="2">
    <location>
        <begin position="177"/>
        <end position="240"/>
    </location>
</feature>
<dbReference type="PROSITE" id="PS01285">
    <property type="entry name" value="FA58C_1"/>
    <property type="match status" value="2"/>
</dbReference>
<feature type="domain" description="F5/8 type C" evidence="1">
    <location>
        <begin position="367"/>
        <end position="529"/>
    </location>
</feature>
<feature type="domain" description="Kazal-like" evidence="2">
    <location>
        <begin position="273"/>
        <end position="320"/>
    </location>
</feature>
<evidence type="ECO:0000259" key="1">
    <source>
        <dbReference type="PROSITE" id="PS50022"/>
    </source>
</evidence>
<dbReference type="CDD" id="cd00104">
    <property type="entry name" value="KAZAL_FS"/>
    <property type="match status" value="4"/>
</dbReference>
<feature type="domain" description="Kazal-like" evidence="2">
    <location>
        <begin position="641"/>
        <end position="703"/>
    </location>
</feature>
<sequence>MISASSELNKNHTAKDGRISYLTDQRSAWCAGPEFSLGTQYLQVDFNESVLVSAVATQGDATDNNWINRYLVHYSWNGSDWIVATDSEGKVKVGAPLMKRIAQEFNGNTDGSSVVRHWLKPRFNARYVRFVPILWTGELCMRVEIYGCKATVFPSAETITKTLTKEPQSCVKHNCTHIPHSMCFMYSGKRHCKCIQACTSEQAKVCGSDGRTYRNECHLKRTACVNKKNVDVLKHGPCPVKLAGKVSTSCDRECLTPPYSRCVIRNETSQTCECTKHCPKVLIPVCGSDEKVYANYCLLRKTACETNTTIKIIGHGNCTILAIKLSAKKKLAKPCCNDESCPPYAKCNDTDTDIQCTCPNCSPHTNCRLPLGLEDGRISDDMISASSEMNKNHTAKDGRISNTMDQRSAWCAGPEFSLGTQYLQVDFNESVLVSAVATQGDATDNNWVIRYLVHYSWNGSDWIVATDSEGKVKVGAPLMKRIAQEFNGNTDGSSVVRHWLKPRFNARYVRFVPILWTGELCMRVEIYGCKATIFPSAETITKTLTKVSTSCDKECLTPPHSHCVIRNETSQTCECTKHCPKMHIPVCGSDEKVYVNYCLLRKTACETNTTIKIIRHGHCTTTKLSAKKKVAKPRCNDESCPPYAKCNDTDSEIQCTCPNCSSHTGKKVCGSNGKMYIDLCDLRKHSCKENIMVTEAKHGCAAKKRVEKEDQWIITVTKVWKAFREDE</sequence>
<comment type="caution">
    <text evidence="3">The sequence shown here is derived from an EMBL/GenBank/DDBJ whole genome shotgun (WGS) entry which is preliminary data.</text>
</comment>